<reference evidence="1 2" key="1">
    <citation type="submission" date="2020-08" db="EMBL/GenBank/DDBJ databases">
        <authorList>
            <person name="Hejnol A."/>
        </authorList>
    </citation>
    <scope>NUCLEOTIDE SEQUENCE [LARGE SCALE GENOMIC DNA]</scope>
</reference>
<dbReference type="PANTHER" id="PTHR28592">
    <property type="entry name" value="ARMADILLO REPEAT-CONTAINING PROTEIN 1"/>
    <property type="match status" value="1"/>
</dbReference>
<dbReference type="EMBL" id="CAJFCJ010000014">
    <property type="protein sequence ID" value="CAD5121235.1"/>
    <property type="molecule type" value="Genomic_DNA"/>
</dbReference>
<dbReference type="InterPro" id="IPR016024">
    <property type="entry name" value="ARM-type_fold"/>
</dbReference>
<accession>A0A7I8VXZ1</accession>
<dbReference type="Proteomes" id="UP000549394">
    <property type="component" value="Unassembled WGS sequence"/>
</dbReference>
<dbReference type="OrthoDB" id="17335at2759"/>
<protein>
    <submittedName>
        <fullName evidence="1">DgyrCDS9768</fullName>
    </submittedName>
</protein>
<evidence type="ECO:0000313" key="2">
    <source>
        <dbReference type="Proteomes" id="UP000549394"/>
    </source>
</evidence>
<dbReference type="SUPFAM" id="SSF48371">
    <property type="entry name" value="ARM repeat"/>
    <property type="match status" value="1"/>
</dbReference>
<dbReference type="PANTHER" id="PTHR28592:SF1">
    <property type="entry name" value="ARMADILLO REPEAT-CONTAINING PROTEIN 1"/>
    <property type="match status" value="1"/>
</dbReference>
<comment type="caution">
    <text evidence="1">The sequence shown here is derived from an EMBL/GenBank/DDBJ whole genome shotgun (WGS) entry which is preliminary data.</text>
</comment>
<organism evidence="1 2">
    <name type="scientific">Dimorphilus gyrociliatus</name>
    <dbReference type="NCBI Taxonomy" id="2664684"/>
    <lineage>
        <taxon>Eukaryota</taxon>
        <taxon>Metazoa</taxon>
        <taxon>Spiralia</taxon>
        <taxon>Lophotrochozoa</taxon>
        <taxon>Annelida</taxon>
        <taxon>Polychaeta</taxon>
        <taxon>Polychaeta incertae sedis</taxon>
        <taxon>Dinophilidae</taxon>
        <taxon>Dimorphilus</taxon>
    </lineage>
</organism>
<gene>
    <name evidence="1" type="ORF">DGYR_LOCUS9219</name>
</gene>
<name>A0A7I8VXZ1_9ANNE</name>
<dbReference type="AlphaFoldDB" id="A0A7I8VXZ1"/>
<sequence>MEQTFETLQSIEKLIQDPVGAVAVLEDTTSLTSLVLLMNNTDTEIVQTSLKIFHTLSQKIDCSKALKSVYGLTETLNHLLKHHVSSEVKRLSEEILCHLNKGGESNAQESKTIQLIENEKKIKTCRRRSFFVGVSKPKTIILQIRGMRDKLLAAAITQTMTMAADQVVKDEFGNEYIKPLVVQSEITESIEEMPDYPIEDHSPIKDEGNNVARTDANRDEGGKWRFVKSVGAFLSNSFYW</sequence>
<evidence type="ECO:0000313" key="1">
    <source>
        <dbReference type="EMBL" id="CAD5121235.1"/>
    </source>
</evidence>
<proteinExistence type="predicted"/>
<keyword evidence="2" id="KW-1185">Reference proteome</keyword>